<dbReference type="AlphaFoldDB" id="A0A1M6YPB7"/>
<proteinExistence type="inferred from homology"/>
<dbReference type="GO" id="GO:0016491">
    <property type="term" value="F:oxidoreductase activity"/>
    <property type="evidence" value="ECO:0007669"/>
    <property type="project" value="UniProtKB-KW"/>
</dbReference>
<reference evidence="11" key="1">
    <citation type="submission" date="2016-11" db="EMBL/GenBank/DDBJ databases">
        <authorList>
            <person name="Varghese N."/>
            <person name="Submissions S."/>
        </authorList>
    </citation>
    <scope>NUCLEOTIDE SEQUENCE [LARGE SCALE GENOMIC DNA]</scope>
    <source>
        <strain evidence="11">DSM 16219</strain>
    </source>
</reference>
<protein>
    <submittedName>
        <fullName evidence="10">Nitroreductase</fullName>
    </submittedName>
</protein>
<organism evidence="10 11">
    <name type="scientific">Desulfatibacillum alkenivorans DSM 16219</name>
    <dbReference type="NCBI Taxonomy" id="1121393"/>
    <lineage>
        <taxon>Bacteria</taxon>
        <taxon>Pseudomonadati</taxon>
        <taxon>Thermodesulfobacteriota</taxon>
        <taxon>Desulfobacteria</taxon>
        <taxon>Desulfobacterales</taxon>
        <taxon>Desulfatibacillaceae</taxon>
        <taxon>Desulfatibacillum</taxon>
    </lineage>
</organism>
<evidence type="ECO:0000256" key="4">
    <source>
        <dbReference type="ARBA" id="ARBA00022643"/>
    </source>
</evidence>
<dbReference type="GO" id="GO:0051536">
    <property type="term" value="F:iron-sulfur cluster binding"/>
    <property type="evidence" value="ECO:0007669"/>
    <property type="project" value="UniProtKB-KW"/>
</dbReference>
<dbReference type="Proteomes" id="UP000183994">
    <property type="component" value="Unassembled WGS sequence"/>
</dbReference>
<evidence type="ECO:0000256" key="6">
    <source>
        <dbReference type="ARBA" id="ARBA00023002"/>
    </source>
</evidence>
<comment type="cofactor">
    <cofactor evidence="1">
        <name>FMN</name>
        <dbReference type="ChEBI" id="CHEBI:58210"/>
    </cofactor>
</comment>
<evidence type="ECO:0000313" key="10">
    <source>
        <dbReference type="EMBL" id="SHL19945.1"/>
    </source>
</evidence>
<evidence type="ECO:0000256" key="7">
    <source>
        <dbReference type="ARBA" id="ARBA00023004"/>
    </source>
</evidence>
<comment type="similarity">
    <text evidence="2">Belongs to the nitroreductase family.</text>
</comment>
<evidence type="ECO:0000256" key="5">
    <source>
        <dbReference type="ARBA" id="ARBA00022723"/>
    </source>
</evidence>
<keyword evidence="11" id="KW-1185">Reference proteome</keyword>
<dbReference type="Pfam" id="PF00881">
    <property type="entry name" value="Nitroreductase"/>
    <property type="match status" value="1"/>
</dbReference>
<keyword evidence="5" id="KW-0479">Metal-binding</keyword>
<dbReference type="SUPFAM" id="SSF55469">
    <property type="entry name" value="FMN-dependent nitroreductase-like"/>
    <property type="match status" value="1"/>
</dbReference>
<evidence type="ECO:0000256" key="2">
    <source>
        <dbReference type="ARBA" id="ARBA00007118"/>
    </source>
</evidence>
<dbReference type="STRING" id="1121393.SAMN02745216_04798"/>
<dbReference type="RefSeq" id="WP_073478782.1">
    <property type="nucleotide sequence ID" value="NZ_FQZU01000052.1"/>
</dbReference>
<dbReference type="OrthoDB" id="368873at2"/>
<dbReference type="Pfam" id="PF12838">
    <property type="entry name" value="Fer4_7"/>
    <property type="match status" value="1"/>
</dbReference>
<dbReference type="SUPFAM" id="SSF54862">
    <property type="entry name" value="4Fe-4S ferredoxins"/>
    <property type="match status" value="1"/>
</dbReference>
<gene>
    <name evidence="10" type="ORF">SAMN02745216_04798</name>
</gene>
<dbReference type="EMBL" id="FQZU01000052">
    <property type="protein sequence ID" value="SHL19945.1"/>
    <property type="molecule type" value="Genomic_DNA"/>
</dbReference>
<dbReference type="PROSITE" id="PS51379">
    <property type="entry name" value="4FE4S_FER_2"/>
    <property type="match status" value="2"/>
</dbReference>
<keyword evidence="7" id="KW-0408">Iron</keyword>
<dbReference type="PANTHER" id="PTHR43673:SF2">
    <property type="entry name" value="NITROREDUCTASE"/>
    <property type="match status" value="1"/>
</dbReference>
<sequence length="335" mass="37953">MFDNWKQAYLPDSTFPDRKVDKELCSRCKRCYEACPTFGLDLDEEGYPVPIGYGGMEQACLNCWNCVAVCPTGAMQMDGPYKVEQGPFKTQLQGAMAYPDPLGLNGTRPYEDFREDLTDVERTIYERRSNRLFKKKPVPKELINRVLEAGRFAPSAGNCQPYKFIAVTNKNAIKTIEREAMKTLKFFKNLYHNKDGKKPAWKTALFTALSQVMVNEMDPRPYTAVEKAERWDDAIYWDCPAMIMLLKNTHGISNPDLDLGICAQNMVLAAHSLGLGTCYISLSIKPLHYPHMKSFKRKLGVTPPWEPVTSIALGYPKGKIDAAVKRDSPVVDWIE</sequence>
<accession>A0A1M6YPB7</accession>
<dbReference type="InterPro" id="IPR017896">
    <property type="entry name" value="4Fe4S_Fe-S-bd"/>
</dbReference>
<dbReference type="Gene3D" id="3.40.109.10">
    <property type="entry name" value="NADH Oxidase"/>
    <property type="match status" value="1"/>
</dbReference>
<name>A0A1M6YPB7_9BACT</name>
<keyword evidence="3" id="KW-0285">Flavoprotein</keyword>
<feature type="domain" description="4Fe-4S ferredoxin-type" evidence="9">
    <location>
        <begin position="16"/>
        <end position="45"/>
    </location>
</feature>
<dbReference type="Gene3D" id="3.30.70.20">
    <property type="match status" value="1"/>
</dbReference>
<dbReference type="InterPro" id="IPR017900">
    <property type="entry name" value="4Fe4S_Fe_S_CS"/>
</dbReference>
<dbReference type="InterPro" id="IPR000415">
    <property type="entry name" value="Nitroreductase-like"/>
</dbReference>
<keyword evidence="4" id="KW-0288">FMN</keyword>
<dbReference type="InterPro" id="IPR029479">
    <property type="entry name" value="Nitroreductase"/>
</dbReference>
<evidence type="ECO:0000259" key="9">
    <source>
        <dbReference type="PROSITE" id="PS51379"/>
    </source>
</evidence>
<evidence type="ECO:0000313" key="11">
    <source>
        <dbReference type="Proteomes" id="UP000183994"/>
    </source>
</evidence>
<keyword evidence="8" id="KW-0411">Iron-sulfur</keyword>
<dbReference type="GO" id="GO:0046872">
    <property type="term" value="F:metal ion binding"/>
    <property type="evidence" value="ECO:0007669"/>
    <property type="project" value="UniProtKB-KW"/>
</dbReference>
<feature type="domain" description="4Fe-4S ferredoxin-type" evidence="9">
    <location>
        <begin position="57"/>
        <end position="80"/>
    </location>
</feature>
<evidence type="ECO:0000256" key="3">
    <source>
        <dbReference type="ARBA" id="ARBA00022630"/>
    </source>
</evidence>
<keyword evidence="6" id="KW-0560">Oxidoreductase</keyword>
<evidence type="ECO:0000256" key="1">
    <source>
        <dbReference type="ARBA" id="ARBA00001917"/>
    </source>
</evidence>
<dbReference type="PANTHER" id="PTHR43673">
    <property type="entry name" value="NAD(P)H NITROREDUCTASE YDGI-RELATED"/>
    <property type="match status" value="1"/>
</dbReference>
<dbReference type="PROSITE" id="PS00198">
    <property type="entry name" value="4FE4S_FER_1"/>
    <property type="match status" value="2"/>
</dbReference>
<evidence type="ECO:0000256" key="8">
    <source>
        <dbReference type="ARBA" id="ARBA00023014"/>
    </source>
</evidence>